<dbReference type="PANTHER" id="PTHR30619">
    <property type="entry name" value="DNA INTERNALIZATION/COMPETENCE PROTEIN COMEC/REC2"/>
    <property type="match status" value="1"/>
</dbReference>
<comment type="caution">
    <text evidence="9">The sequence shown here is derived from an EMBL/GenBank/DDBJ whole genome shotgun (WGS) entry which is preliminary data.</text>
</comment>
<dbReference type="SUPFAM" id="SSF56281">
    <property type="entry name" value="Metallo-hydrolase/oxidoreductase"/>
    <property type="match status" value="1"/>
</dbReference>
<evidence type="ECO:0000256" key="3">
    <source>
        <dbReference type="ARBA" id="ARBA00022692"/>
    </source>
</evidence>
<keyword evidence="4 6" id="KW-1133">Transmembrane helix</keyword>
<evidence type="ECO:0000259" key="8">
    <source>
        <dbReference type="Pfam" id="PF13567"/>
    </source>
</evidence>
<dbReference type="GO" id="GO:0005886">
    <property type="term" value="C:plasma membrane"/>
    <property type="evidence" value="ECO:0007669"/>
    <property type="project" value="UniProtKB-SubCell"/>
</dbReference>
<reference evidence="9 10" key="1">
    <citation type="submission" date="2018-04" db="EMBL/GenBank/DDBJ databases">
        <authorList>
            <person name="Go L.Y."/>
            <person name="Mitchell J.A."/>
        </authorList>
    </citation>
    <scope>NUCLEOTIDE SEQUENCE [LARGE SCALE GENOMIC DNA]</scope>
    <source>
        <strain evidence="9">ULC066bin1</strain>
    </source>
</reference>
<feature type="transmembrane region" description="Helical" evidence="6">
    <location>
        <begin position="489"/>
        <end position="512"/>
    </location>
</feature>
<evidence type="ECO:0000313" key="10">
    <source>
        <dbReference type="Proteomes" id="UP000249467"/>
    </source>
</evidence>
<comment type="subcellular location">
    <subcellularLocation>
        <location evidence="1">Cell membrane</location>
        <topology evidence="1">Multi-pass membrane protein</topology>
    </subcellularLocation>
</comment>
<evidence type="ECO:0000256" key="6">
    <source>
        <dbReference type="SAM" id="Phobius"/>
    </source>
</evidence>
<reference evidence="9 10" key="2">
    <citation type="submission" date="2018-06" db="EMBL/GenBank/DDBJ databases">
        <title>Metagenomic assembly of (sub)arctic Cyanobacteria and their associated microbiome from non-axenic cultures.</title>
        <authorList>
            <person name="Baurain D."/>
        </authorList>
    </citation>
    <scope>NUCLEOTIDE SEQUENCE [LARGE SCALE GENOMIC DNA]</scope>
    <source>
        <strain evidence="9">ULC066bin1</strain>
    </source>
</reference>
<dbReference type="PANTHER" id="PTHR30619:SF1">
    <property type="entry name" value="RECOMBINATION PROTEIN 2"/>
    <property type="match status" value="1"/>
</dbReference>
<name>A0A2W4WFT5_9CYAN</name>
<gene>
    <name evidence="9" type="ORF">DCF19_03710</name>
</gene>
<feature type="transmembrane region" description="Helical" evidence="6">
    <location>
        <begin position="267"/>
        <end position="292"/>
    </location>
</feature>
<feature type="transmembrane region" description="Helical" evidence="6">
    <location>
        <begin position="322"/>
        <end position="339"/>
    </location>
</feature>
<dbReference type="InterPro" id="IPR036866">
    <property type="entry name" value="RibonucZ/Hydroxyglut_hydro"/>
</dbReference>
<feature type="transmembrane region" description="Helical" evidence="6">
    <location>
        <begin position="346"/>
        <end position="363"/>
    </location>
</feature>
<dbReference type="InterPro" id="IPR004477">
    <property type="entry name" value="ComEC_N"/>
</dbReference>
<keyword evidence="3 6" id="KW-0812">Transmembrane</keyword>
<keyword evidence="5 6" id="KW-0472">Membrane</keyword>
<evidence type="ECO:0000256" key="4">
    <source>
        <dbReference type="ARBA" id="ARBA00022989"/>
    </source>
</evidence>
<accession>A0A2W4WFT5</accession>
<evidence type="ECO:0000256" key="1">
    <source>
        <dbReference type="ARBA" id="ARBA00004651"/>
    </source>
</evidence>
<feature type="domain" description="ComEC/Rec2-related protein" evidence="7">
    <location>
        <begin position="250"/>
        <end position="511"/>
    </location>
</feature>
<feature type="transmembrane region" description="Helical" evidence="6">
    <location>
        <begin position="449"/>
        <end position="469"/>
    </location>
</feature>
<sequence length="782" mass="85126">MKSQVALVLALAFVAGAYASFLPDWTGIYAVLGIGFGLSLIFPVVWRLGPKRWVYLLAILIAVFACCYVKMRTPQPQAEDISKYAPLSNAIVRGQVIEAPSVTRSERAKFLLEVKELNPSGKLNINDLNQTPNAATTTDIASTNEADKKFRAVSGKLYVTVPLIEVTGLRAGQAIELSGRLYLPNRADNFGAFDFKSYLARQGVFAGMNGRSLVIQGDPPNFGEWWFVSRIVRAHVMGAGVPEGSLLSSLVLGSRAVDLPSDLKDAFIQAGLAAVLAASGFQVTLVLGAAIALSRNGSLKLQFLVGSLCLGGYLFLTGGSPSILRAVVMGFGSLIGLVVQRRSRPVIGLLITAVLLLLYQPLWIWDLGFQFSFLATFGLLTTSSSISKRLEWLPPTIAELIAIPIAAYIWTLPLQLFVFGKIAVYSLLANVFTTPLVAISTYGGIISGLLGIIFVPLGAAIAWLLYPLLHWTIDIAQWINSLPNANTNVGAISLWQMILAYALFMAIWLVNWFGKMQRWLIAFVLACMLLFVPNAIAQSSVFQVTLPSFNDVPIMLIKNQNQTVLINSGDRQFASFTLVPFLQKLGINRIDWGIATDTQPDVSDGWNVLMSSSVAISQFRDISLGVTPKTYQNLQQALANTKTPLASLKAGETLTINSEVAIQLLNQSPDVLKVKTGEMSWLLIANADQKAQQLIAANKNLLPQLSATILWWTGGQIEPAILQAINPKIAIASATSVAEEVVNQLYEAKVRVFWTGRDGAIEWSPDKDFNTLRDHQDSRSPI</sequence>
<dbReference type="InterPro" id="IPR052159">
    <property type="entry name" value="Competence_DNA_uptake"/>
</dbReference>
<feature type="transmembrane region" description="Helical" evidence="6">
    <location>
        <begin position="519"/>
        <end position="537"/>
    </location>
</feature>
<dbReference type="AlphaFoldDB" id="A0A2W4WFT5"/>
<organism evidence="9 10">
    <name type="scientific">Pseudanabaena frigida</name>
    <dbReference type="NCBI Taxonomy" id="945775"/>
    <lineage>
        <taxon>Bacteria</taxon>
        <taxon>Bacillati</taxon>
        <taxon>Cyanobacteriota</taxon>
        <taxon>Cyanophyceae</taxon>
        <taxon>Pseudanabaenales</taxon>
        <taxon>Pseudanabaenaceae</taxon>
        <taxon>Pseudanabaena</taxon>
    </lineage>
</organism>
<dbReference type="InterPro" id="IPR025405">
    <property type="entry name" value="DUF4131"/>
</dbReference>
<keyword evidence="2" id="KW-1003">Cell membrane</keyword>
<dbReference type="EMBL" id="QBML01000004">
    <property type="protein sequence ID" value="PZO43746.1"/>
    <property type="molecule type" value="Genomic_DNA"/>
</dbReference>
<dbReference type="Pfam" id="PF03772">
    <property type="entry name" value="Competence"/>
    <property type="match status" value="1"/>
</dbReference>
<feature type="domain" description="DUF4131" evidence="8">
    <location>
        <begin position="31"/>
        <end position="211"/>
    </location>
</feature>
<protein>
    <submittedName>
        <fullName evidence="9">Competence protein ComEC</fullName>
    </submittedName>
</protein>
<dbReference type="Pfam" id="PF13567">
    <property type="entry name" value="DUF4131"/>
    <property type="match status" value="1"/>
</dbReference>
<evidence type="ECO:0000259" key="7">
    <source>
        <dbReference type="Pfam" id="PF03772"/>
    </source>
</evidence>
<feature type="transmembrane region" description="Helical" evidence="6">
    <location>
        <begin position="29"/>
        <end position="46"/>
    </location>
</feature>
<evidence type="ECO:0000256" key="2">
    <source>
        <dbReference type="ARBA" id="ARBA00022475"/>
    </source>
</evidence>
<evidence type="ECO:0000313" key="9">
    <source>
        <dbReference type="EMBL" id="PZO43746.1"/>
    </source>
</evidence>
<feature type="transmembrane region" description="Helical" evidence="6">
    <location>
        <begin position="299"/>
        <end position="316"/>
    </location>
</feature>
<proteinExistence type="predicted"/>
<dbReference type="Proteomes" id="UP000249467">
    <property type="component" value="Unassembled WGS sequence"/>
</dbReference>
<dbReference type="Gene3D" id="3.60.15.10">
    <property type="entry name" value="Ribonuclease Z/Hydroxyacylglutathione hydrolase-like"/>
    <property type="match status" value="1"/>
</dbReference>
<feature type="transmembrane region" description="Helical" evidence="6">
    <location>
        <begin position="53"/>
        <end position="71"/>
    </location>
</feature>
<evidence type="ECO:0000256" key="5">
    <source>
        <dbReference type="ARBA" id="ARBA00023136"/>
    </source>
</evidence>
<dbReference type="NCBIfam" id="TIGR00360">
    <property type="entry name" value="ComEC_N-term"/>
    <property type="match status" value="1"/>
</dbReference>